<organism evidence="2 3">
    <name type="scientific">Duganella fentianensis</name>
    <dbReference type="NCBI Taxonomy" id="2692177"/>
    <lineage>
        <taxon>Bacteria</taxon>
        <taxon>Pseudomonadati</taxon>
        <taxon>Pseudomonadota</taxon>
        <taxon>Betaproteobacteria</taxon>
        <taxon>Burkholderiales</taxon>
        <taxon>Oxalobacteraceae</taxon>
        <taxon>Telluria group</taxon>
        <taxon>Duganella</taxon>
    </lineage>
</organism>
<evidence type="ECO:0000313" key="3">
    <source>
        <dbReference type="Proteomes" id="UP000444316"/>
    </source>
</evidence>
<feature type="transmembrane region" description="Helical" evidence="1">
    <location>
        <begin position="117"/>
        <end position="134"/>
    </location>
</feature>
<feature type="transmembrane region" description="Helical" evidence="1">
    <location>
        <begin position="41"/>
        <end position="58"/>
    </location>
</feature>
<reference evidence="2" key="1">
    <citation type="submission" date="2019-12" db="EMBL/GenBank/DDBJ databases">
        <title>Novel species isolated from a subtropical stream in China.</title>
        <authorList>
            <person name="Lu H."/>
        </authorList>
    </citation>
    <scope>NUCLEOTIDE SEQUENCE [LARGE SCALE GENOMIC DNA]</scope>
    <source>
        <strain evidence="2">FT93W</strain>
    </source>
</reference>
<feature type="transmembrane region" description="Helical" evidence="1">
    <location>
        <begin position="64"/>
        <end position="82"/>
    </location>
</feature>
<feature type="transmembrane region" description="Helical" evidence="1">
    <location>
        <begin position="146"/>
        <end position="169"/>
    </location>
</feature>
<sequence length="190" mass="21283">MSDDPLKSLWQTQEVVPVQFTQQELSKKSRTLHWRVSARNALEYLACLLVIAGFWGYLREFPQPLLRLGSVLVILGTLYVAWQIHRRASDAPASPGLPGLVYHRQQLERQRDALRSVWAWYIGPLVPGMVVFRWGVETQLDASAPFARGLVANLAIAAVLVIVVLINLYTASRLQRQIDQLPSAVGDSIA</sequence>
<keyword evidence="1" id="KW-0472">Membrane</keyword>
<proteinExistence type="predicted"/>
<name>A0A845I0M0_9BURK</name>
<dbReference type="EMBL" id="WWCL01000004">
    <property type="protein sequence ID" value="MYN47154.1"/>
    <property type="molecule type" value="Genomic_DNA"/>
</dbReference>
<evidence type="ECO:0000256" key="1">
    <source>
        <dbReference type="SAM" id="Phobius"/>
    </source>
</evidence>
<keyword evidence="3" id="KW-1185">Reference proteome</keyword>
<accession>A0A845I0M0</accession>
<keyword evidence="1" id="KW-0812">Transmembrane</keyword>
<dbReference type="AlphaFoldDB" id="A0A845I0M0"/>
<gene>
    <name evidence="2" type="ORF">GTP23_19105</name>
</gene>
<evidence type="ECO:0000313" key="2">
    <source>
        <dbReference type="EMBL" id="MYN47154.1"/>
    </source>
</evidence>
<keyword evidence="1" id="KW-1133">Transmembrane helix</keyword>
<dbReference type="RefSeq" id="WP_161036559.1">
    <property type="nucleotide sequence ID" value="NZ_WWCL01000004.1"/>
</dbReference>
<dbReference type="Proteomes" id="UP000444316">
    <property type="component" value="Unassembled WGS sequence"/>
</dbReference>
<comment type="caution">
    <text evidence="2">The sequence shown here is derived from an EMBL/GenBank/DDBJ whole genome shotgun (WGS) entry which is preliminary data.</text>
</comment>
<protein>
    <submittedName>
        <fullName evidence="2">Uncharacterized protein</fullName>
    </submittedName>
</protein>